<evidence type="ECO:0008006" key="3">
    <source>
        <dbReference type="Google" id="ProtNLM"/>
    </source>
</evidence>
<keyword evidence="2" id="KW-1185">Reference proteome</keyword>
<protein>
    <recommendedName>
        <fullName evidence="3">BED-type domain-containing protein</fullName>
    </recommendedName>
</protein>
<dbReference type="Proteomes" id="UP000481153">
    <property type="component" value="Unassembled WGS sequence"/>
</dbReference>
<proteinExistence type="predicted"/>
<dbReference type="VEuPathDB" id="FungiDB:AeMF1_010945"/>
<gene>
    <name evidence="1" type="ORF">Ae201684_013537</name>
</gene>
<comment type="caution">
    <text evidence="1">The sequence shown here is derived from an EMBL/GenBank/DDBJ whole genome shotgun (WGS) entry which is preliminary data.</text>
</comment>
<evidence type="ECO:0000313" key="1">
    <source>
        <dbReference type="EMBL" id="KAF0728574.1"/>
    </source>
</evidence>
<dbReference type="EMBL" id="VJMJ01000175">
    <property type="protein sequence ID" value="KAF0728574.1"/>
    <property type="molecule type" value="Genomic_DNA"/>
</dbReference>
<organism evidence="1 2">
    <name type="scientific">Aphanomyces euteiches</name>
    <dbReference type="NCBI Taxonomy" id="100861"/>
    <lineage>
        <taxon>Eukaryota</taxon>
        <taxon>Sar</taxon>
        <taxon>Stramenopiles</taxon>
        <taxon>Oomycota</taxon>
        <taxon>Saprolegniomycetes</taxon>
        <taxon>Saprolegniales</taxon>
        <taxon>Verrucalvaceae</taxon>
        <taxon>Aphanomyces</taxon>
    </lineage>
</organism>
<sequence length="601" mass="67111">MSAAGRKTKAGRPSHAVWAHFIRGGKRNRFHHHVYCRYCSQAQAQALTSDAAGPQSIEALRGVPETMLRHLSTCVYCPANVRLEMKLMMAQHRTMQQRKSRSTTSNPPLLDDLLLLEESDKATNQDSNHSRPGIDDSAPDSLSFAQITWGANVPYSCLWDENVRMLLPFKSLPSPDTVYSLTCSQNLQEMDEMSGLWTLSVNTWTSVSTREFFIACSIIQPSSSSSQTISITSVDKKVHAVTAHLIEVLASIKVQLVGVVCDSAMSLESARAAITSLELSLTSSLCIRYMLRLIAARVFLKYKDIVRDVLFSPLATVSDKTMPSLASWSTWIACVLRSKVVHPIADVCAALQDAYAALDNSDHTPLTTFDVVLLLAKLSSLDETSEMVDTLWATCDIPWMLLSKALYISSSPPKTSQVPALQWISLASYAHTFARQWQLNETQLTNDLVAFKEQKFPFDMVAGYANNVQAFYSFVSDSTPTFHSFCARLYGYVPQTIGLEAYIPGLNMAGLNPLMARTDIPVESMLTLVRFQLQQGRHVTPKRTYFPLDDPTTVWDADEWDSITEDLEIFIKDEMEHLHAIQQAPIVSLVELRECWRTNAC</sequence>
<evidence type="ECO:0000313" key="2">
    <source>
        <dbReference type="Proteomes" id="UP000481153"/>
    </source>
</evidence>
<reference evidence="1 2" key="1">
    <citation type="submission" date="2019-07" db="EMBL/GenBank/DDBJ databases">
        <title>Genomics analysis of Aphanomyces spp. identifies a new class of oomycete effector associated with host adaptation.</title>
        <authorList>
            <person name="Gaulin E."/>
        </authorList>
    </citation>
    <scope>NUCLEOTIDE SEQUENCE [LARGE SCALE GENOMIC DNA]</scope>
    <source>
        <strain evidence="1 2">ATCC 201684</strain>
    </source>
</reference>
<dbReference type="AlphaFoldDB" id="A0A6G0WMK6"/>
<accession>A0A6G0WMK6</accession>
<name>A0A6G0WMK6_9STRA</name>